<sequence length="97" mass="10240">MQTQSPSHHYMPTTSYQPLAAVQQSGLPGLHTTGVPSHADPMGGLMHSGGGKSHEINNSHNNPNSHLIVGSLEQSWRSFLSGVDFPTSPIPGAHPLP</sequence>
<dbReference type="AlphaFoldDB" id="A0A0C3KWT6"/>
<reference evidence="3" key="2">
    <citation type="submission" date="2015-01" db="EMBL/GenBank/DDBJ databases">
        <title>Evolutionary Origins and Diversification of the Mycorrhizal Mutualists.</title>
        <authorList>
            <consortium name="DOE Joint Genome Institute"/>
            <consortium name="Mycorrhizal Genomics Consortium"/>
            <person name="Kohler A."/>
            <person name="Kuo A."/>
            <person name="Nagy L.G."/>
            <person name="Floudas D."/>
            <person name="Copeland A."/>
            <person name="Barry K.W."/>
            <person name="Cichocki N."/>
            <person name="Veneault-Fourrey C."/>
            <person name="LaButti K."/>
            <person name="Lindquist E.A."/>
            <person name="Lipzen A."/>
            <person name="Lundell T."/>
            <person name="Morin E."/>
            <person name="Murat C."/>
            <person name="Riley R."/>
            <person name="Ohm R."/>
            <person name="Sun H."/>
            <person name="Tunlid A."/>
            <person name="Henrissat B."/>
            <person name="Grigoriev I.V."/>
            <person name="Hibbett D.S."/>
            <person name="Martin F."/>
        </authorList>
    </citation>
    <scope>NUCLEOTIDE SEQUENCE [LARGE SCALE GENOMIC DNA]</scope>
    <source>
        <strain evidence="3">MUT 4182</strain>
    </source>
</reference>
<dbReference type="HOGENOM" id="CLU_2348238_0_0_1"/>
<proteinExistence type="predicted"/>
<evidence type="ECO:0000313" key="3">
    <source>
        <dbReference type="Proteomes" id="UP000054248"/>
    </source>
</evidence>
<reference evidence="2 3" key="1">
    <citation type="submission" date="2014-04" db="EMBL/GenBank/DDBJ databases">
        <authorList>
            <consortium name="DOE Joint Genome Institute"/>
            <person name="Kuo A."/>
            <person name="Girlanda M."/>
            <person name="Perotto S."/>
            <person name="Kohler A."/>
            <person name="Nagy L.G."/>
            <person name="Floudas D."/>
            <person name="Copeland A."/>
            <person name="Barry K.W."/>
            <person name="Cichocki N."/>
            <person name="Veneault-Fourrey C."/>
            <person name="LaButti K."/>
            <person name="Lindquist E.A."/>
            <person name="Lipzen A."/>
            <person name="Lundell T."/>
            <person name="Morin E."/>
            <person name="Murat C."/>
            <person name="Sun H."/>
            <person name="Tunlid A."/>
            <person name="Henrissat B."/>
            <person name="Grigoriev I.V."/>
            <person name="Hibbett D.S."/>
            <person name="Martin F."/>
            <person name="Nordberg H.P."/>
            <person name="Cantor M.N."/>
            <person name="Hua S.X."/>
        </authorList>
    </citation>
    <scope>NUCLEOTIDE SEQUENCE [LARGE SCALE GENOMIC DNA]</scope>
    <source>
        <strain evidence="2 3">MUT 4182</strain>
    </source>
</reference>
<dbReference type="Proteomes" id="UP000054248">
    <property type="component" value="Unassembled WGS sequence"/>
</dbReference>
<protein>
    <submittedName>
        <fullName evidence="2">Uncharacterized protein</fullName>
    </submittedName>
</protein>
<feature type="compositionally biased region" description="Polar residues" evidence="1">
    <location>
        <begin position="1"/>
        <end position="26"/>
    </location>
</feature>
<gene>
    <name evidence="2" type="ORF">M407DRAFT_206854</name>
</gene>
<keyword evidence="3" id="KW-1185">Reference proteome</keyword>
<evidence type="ECO:0000256" key="1">
    <source>
        <dbReference type="SAM" id="MobiDB-lite"/>
    </source>
</evidence>
<feature type="region of interest" description="Disordered" evidence="1">
    <location>
        <begin position="1"/>
        <end position="66"/>
    </location>
</feature>
<dbReference type="EMBL" id="KN823034">
    <property type="protein sequence ID" value="KIO25883.1"/>
    <property type="molecule type" value="Genomic_DNA"/>
</dbReference>
<accession>A0A0C3KWT6</accession>
<organism evidence="2 3">
    <name type="scientific">Tulasnella calospora MUT 4182</name>
    <dbReference type="NCBI Taxonomy" id="1051891"/>
    <lineage>
        <taxon>Eukaryota</taxon>
        <taxon>Fungi</taxon>
        <taxon>Dikarya</taxon>
        <taxon>Basidiomycota</taxon>
        <taxon>Agaricomycotina</taxon>
        <taxon>Agaricomycetes</taxon>
        <taxon>Cantharellales</taxon>
        <taxon>Tulasnellaceae</taxon>
        <taxon>Tulasnella</taxon>
    </lineage>
</organism>
<name>A0A0C3KWT6_9AGAM</name>
<evidence type="ECO:0000313" key="2">
    <source>
        <dbReference type="EMBL" id="KIO25883.1"/>
    </source>
</evidence>